<dbReference type="EMBL" id="JAGMUV010000007">
    <property type="protein sequence ID" value="KAH7148553.1"/>
    <property type="molecule type" value="Genomic_DNA"/>
</dbReference>
<protein>
    <submittedName>
        <fullName evidence="2">Uncharacterized protein</fullName>
    </submittedName>
</protein>
<evidence type="ECO:0000256" key="1">
    <source>
        <dbReference type="SAM" id="MobiDB-lite"/>
    </source>
</evidence>
<feature type="region of interest" description="Disordered" evidence="1">
    <location>
        <begin position="77"/>
        <end position="166"/>
    </location>
</feature>
<keyword evidence="3" id="KW-1185">Reference proteome</keyword>
<reference evidence="2" key="1">
    <citation type="journal article" date="2021" name="Nat. Commun.">
        <title>Genetic determinants of endophytism in the Arabidopsis root mycobiome.</title>
        <authorList>
            <person name="Mesny F."/>
            <person name="Miyauchi S."/>
            <person name="Thiergart T."/>
            <person name="Pickel B."/>
            <person name="Atanasova L."/>
            <person name="Karlsson M."/>
            <person name="Huettel B."/>
            <person name="Barry K.W."/>
            <person name="Haridas S."/>
            <person name="Chen C."/>
            <person name="Bauer D."/>
            <person name="Andreopoulos W."/>
            <person name="Pangilinan J."/>
            <person name="LaButti K."/>
            <person name="Riley R."/>
            <person name="Lipzen A."/>
            <person name="Clum A."/>
            <person name="Drula E."/>
            <person name="Henrissat B."/>
            <person name="Kohler A."/>
            <person name="Grigoriev I.V."/>
            <person name="Martin F.M."/>
            <person name="Hacquard S."/>
        </authorList>
    </citation>
    <scope>NUCLEOTIDE SEQUENCE</scope>
    <source>
        <strain evidence="2">MPI-CAGE-AT-0147</strain>
    </source>
</reference>
<feature type="compositionally biased region" description="Basic residues" evidence="1">
    <location>
        <begin position="123"/>
        <end position="145"/>
    </location>
</feature>
<feature type="region of interest" description="Disordered" evidence="1">
    <location>
        <begin position="1"/>
        <end position="26"/>
    </location>
</feature>
<name>A0A9P9EYQ1_9HYPO</name>
<sequence>MARAQRIESQQRARLTQDKQQRRNQARMQYVGCQAGRQTHWPYRWSPDRCRIGRRGESGVVVCGLWFVVVVRSPVSADMTGGSGRANSATAATSPSLLRRGWRDGSEPQSPLTRPGEPVQAPQKRRRPNANHQRRLKKKKKRTAQHRLSERTAPRPRTGGVEELGATAEWRCVVLKKKN</sequence>
<gene>
    <name evidence="2" type="ORF">EDB81DRAFT_466642</name>
</gene>
<proteinExistence type="predicted"/>
<evidence type="ECO:0000313" key="3">
    <source>
        <dbReference type="Proteomes" id="UP000738349"/>
    </source>
</evidence>
<comment type="caution">
    <text evidence="2">The sequence shown here is derived from an EMBL/GenBank/DDBJ whole genome shotgun (WGS) entry which is preliminary data.</text>
</comment>
<evidence type="ECO:0000313" key="2">
    <source>
        <dbReference type="EMBL" id="KAH7148553.1"/>
    </source>
</evidence>
<feature type="compositionally biased region" description="Polar residues" evidence="1">
    <location>
        <begin position="85"/>
        <end position="96"/>
    </location>
</feature>
<dbReference type="Proteomes" id="UP000738349">
    <property type="component" value="Unassembled WGS sequence"/>
</dbReference>
<accession>A0A9P9EYQ1</accession>
<feature type="compositionally biased region" description="Basic and acidic residues" evidence="1">
    <location>
        <begin position="1"/>
        <end position="21"/>
    </location>
</feature>
<organism evidence="2 3">
    <name type="scientific">Dactylonectria macrodidyma</name>
    <dbReference type="NCBI Taxonomy" id="307937"/>
    <lineage>
        <taxon>Eukaryota</taxon>
        <taxon>Fungi</taxon>
        <taxon>Dikarya</taxon>
        <taxon>Ascomycota</taxon>
        <taxon>Pezizomycotina</taxon>
        <taxon>Sordariomycetes</taxon>
        <taxon>Hypocreomycetidae</taxon>
        <taxon>Hypocreales</taxon>
        <taxon>Nectriaceae</taxon>
        <taxon>Dactylonectria</taxon>
    </lineage>
</organism>
<dbReference type="AlphaFoldDB" id="A0A9P9EYQ1"/>